<dbReference type="Gene3D" id="3.30.70.360">
    <property type="match status" value="1"/>
</dbReference>
<feature type="binding site" evidence="2">
    <location>
        <position position="109"/>
    </location>
    <ligand>
        <name>Mn(2+)</name>
        <dbReference type="ChEBI" id="CHEBI:29035"/>
        <label>2</label>
    </ligand>
</feature>
<dbReference type="InterPro" id="IPR017439">
    <property type="entry name" value="Amidohydrolase"/>
</dbReference>
<feature type="binding site" evidence="2">
    <location>
        <position position="168"/>
    </location>
    <ligand>
        <name>Mn(2+)</name>
        <dbReference type="ChEBI" id="CHEBI:29035"/>
        <label>2</label>
    </ligand>
</feature>
<evidence type="ECO:0000313" key="5">
    <source>
        <dbReference type="Proteomes" id="UP000192721"/>
    </source>
</evidence>
<dbReference type="GO" id="GO:0019877">
    <property type="term" value="P:diaminopimelate biosynthetic process"/>
    <property type="evidence" value="ECO:0007669"/>
    <property type="project" value="UniProtKB-ARBA"/>
</dbReference>
<dbReference type="SUPFAM" id="SSF53187">
    <property type="entry name" value="Zn-dependent exopeptidases"/>
    <property type="match status" value="1"/>
</dbReference>
<reference evidence="4 5" key="1">
    <citation type="submission" date="2017-02" db="EMBL/GenBank/DDBJ databases">
        <title>Chromobacterium haemolyticum H5244.</title>
        <authorList>
            <person name="Gulvik C.A."/>
        </authorList>
    </citation>
    <scope>NUCLEOTIDE SEQUENCE [LARGE SCALE GENOMIC DNA]</scope>
    <source>
        <strain evidence="4 5">H5244</strain>
    </source>
</reference>
<dbReference type="Proteomes" id="UP000192721">
    <property type="component" value="Unassembled WGS sequence"/>
</dbReference>
<dbReference type="GO" id="GO:0050118">
    <property type="term" value="F:N-acetyldiaminopimelate deacetylase activity"/>
    <property type="evidence" value="ECO:0007669"/>
    <property type="project" value="UniProtKB-ARBA"/>
</dbReference>
<dbReference type="Pfam" id="PF07687">
    <property type="entry name" value="M20_dimer"/>
    <property type="match status" value="1"/>
</dbReference>
<feature type="binding site" evidence="2">
    <location>
        <position position="107"/>
    </location>
    <ligand>
        <name>Mn(2+)</name>
        <dbReference type="ChEBI" id="CHEBI:29035"/>
        <label>2</label>
    </ligand>
</feature>
<feature type="binding site" evidence="2">
    <location>
        <position position="367"/>
    </location>
    <ligand>
        <name>Mn(2+)</name>
        <dbReference type="ChEBI" id="CHEBI:29035"/>
        <label>2</label>
    </ligand>
</feature>
<feature type="binding site" evidence="2">
    <location>
        <position position="142"/>
    </location>
    <ligand>
        <name>Mn(2+)</name>
        <dbReference type="ChEBI" id="CHEBI:29035"/>
        <label>2</label>
    </ligand>
</feature>
<organism evidence="4 5">
    <name type="scientific">Chromobacterium haemolyticum</name>
    <dbReference type="NCBI Taxonomy" id="394935"/>
    <lineage>
        <taxon>Bacteria</taxon>
        <taxon>Pseudomonadati</taxon>
        <taxon>Pseudomonadota</taxon>
        <taxon>Betaproteobacteria</taxon>
        <taxon>Neisseriales</taxon>
        <taxon>Chromobacteriaceae</taxon>
        <taxon>Chromobacterium</taxon>
    </lineage>
</organism>
<dbReference type="RefSeq" id="WP_081555647.1">
    <property type="nucleotide sequence ID" value="NZ_MUKV01000014.1"/>
</dbReference>
<protein>
    <submittedName>
        <fullName evidence="4">Amidohydrolase</fullName>
    </submittedName>
</protein>
<name>A0A1W0CVK7_9NEIS</name>
<dbReference type="Pfam" id="PF01546">
    <property type="entry name" value="Peptidase_M20"/>
    <property type="match status" value="1"/>
</dbReference>
<proteinExistence type="predicted"/>
<keyword evidence="2" id="KW-0464">Manganese</keyword>
<sequence length="396" mass="42603">MAHASSRFILPEILQHKDAFIDIRRQIHAHPELGFEEQRTSELVAARLREWGYQVTSGIGKTGVVGQLRVGDGPRSLGIRADMDALPIQEATGLSYASLHAGKMHACGHDGHTAILLAAAHYLARSRKFNGTLNLIFQPAEEGLGGALGMLEDGLFQRFPCDAIFALHNAPGLPVGCFALKEGPMAASSDSVDIRLSGKGAHGAMPHFGRDPIIAAAAIAMALQTLVSRDIPASEAGVVSIGALHAGHAHNVIPEYADLKLSVRALSHDTRHILQQRLHELVQLQAQSLGVRADIDYRRISPVLVNTPRETEMLADLIREQAGAASLHQPPQGMMGSEDFAWMLERTPGCYVLLGNGVDSRGGCMVHNPGYDFNDEALPIGASLWARLTESYLRAG</sequence>
<dbReference type="InterPro" id="IPR002933">
    <property type="entry name" value="Peptidase_M20"/>
</dbReference>
<feature type="domain" description="Peptidase M20 dimerisation" evidence="3">
    <location>
        <begin position="191"/>
        <end position="283"/>
    </location>
</feature>
<dbReference type="PANTHER" id="PTHR11014:SF63">
    <property type="entry name" value="METALLOPEPTIDASE, PUTATIVE (AFU_ORTHOLOGUE AFUA_6G09600)-RELATED"/>
    <property type="match status" value="1"/>
</dbReference>
<dbReference type="InterPro" id="IPR036264">
    <property type="entry name" value="Bact_exopeptidase_dim_dom"/>
</dbReference>
<dbReference type="SUPFAM" id="SSF55031">
    <property type="entry name" value="Bacterial exopeptidase dimerisation domain"/>
    <property type="match status" value="1"/>
</dbReference>
<keyword evidence="1 4" id="KW-0378">Hydrolase</keyword>
<comment type="cofactor">
    <cofactor evidence="2">
        <name>Mn(2+)</name>
        <dbReference type="ChEBI" id="CHEBI:29035"/>
    </cofactor>
    <text evidence="2">The Mn(2+) ion enhances activity.</text>
</comment>
<dbReference type="EMBL" id="MUKV01000014">
    <property type="protein sequence ID" value="OQS38805.1"/>
    <property type="molecule type" value="Genomic_DNA"/>
</dbReference>
<dbReference type="CDD" id="cd05666">
    <property type="entry name" value="M20_Acy1-like"/>
    <property type="match status" value="1"/>
</dbReference>
<dbReference type="PANTHER" id="PTHR11014">
    <property type="entry name" value="PEPTIDASE M20 FAMILY MEMBER"/>
    <property type="match status" value="1"/>
</dbReference>
<gene>
    <name evidence="4" type="ORF">B0T45_12145</name>
</gene>
<comment type="caution">
    <text evidence="4">The sequence shown here is derived from an EMBL/GenBank/DDBJ whole genome shotgun (WGS) entry which is preliminary data.</text>
</comment>
<evidence type="ECO:0000259" key="3">
    <source>
        <dbReference type="Pfam" id="PF07687"/>
    </source>
</evidence>
<accession>A0A1W0CVK7</accession>
<dbReference type="Gene3D" id="3.40.630.10">
    <property type="entry name" value="Zn peptidases"/>
    <property type="match status" value="1"/>
</dbReference>
<evidence type="ECO:0000256" key="2">
    <source>
        <dbReference type="PIRSR" id="PIRSR005962-1"/>
    </source>
</evidence>
<keyword evidence="2" id="KW-0479">Metal-binding</keyword>
<dbReference type="AlphaFoldDB" id="A0A1W0CVK7"/>
<dbReference type="PIRSF" id="PIRSF005962">
    <property type="entry name" value="Pept_M20D_amidohydro"/>
    <property type="match status" value="1"/>
</dbReference>
<evidence type="ECO:0000256" key="1">
    <source>
        <dbReference type="ARBA" id="ARBA00022801"/>
    </source>
</evidence>
<evidence type="ECO:0000313" key="4">
    <source>
        <dbReference type="EMBL" id="OQS38805.1"/>
    </source>
</evidence>
<dbReference type="GO" id="GO:0046872">
    <property type="term" value="F:metal ion binding"/>
    <property type="evidence" value="ECO:0007669"/>
    <property type="project" value="UniProtKB-KW"/>
</dbReference>
<dbReference type="NCBIfam" id="TIGR01891">
    <property type="entry name" value="amidohydrolases"/>
    <property type="match status" value="1"/>
</dbReference>
<dbReference type="FunFam" id="3.30.70.360:FF:000001">
    <property type="entry name" value="N-acetyldiaminopimelate deacetylase"/>
    <property type="match status" value="1"/>
</dbReference>
<dbReference type="InterPro" id="IPR011650">
    <property type="entry name" value="Peptidase_M20_dimer"/>
</dbReference>